<keyword evidence="2" id="KW-1133">Transmembrane helix</keyword>
<feature type="transmembrane region" description="Helical" evidence="2">
    <location>
        <begin position="20"/>
        <end position="43"/>
    </location>
</feature>
<evidence type="ECO:0000313" key="4">
    <source>
        <dbReference type="EMBL" id="KIK61212.1"/>
    </source>
</evidence>
<accession>A0A0D0CQB3</accession>
<reference evidence="4 5" key="1">
    <citation type="submission" date="2014-04" db="EMBL/GenBank/DDBJ databases">
        <title>Evolutionary Origins and Diversification of the Mycorrhizal Mutualists.</title>
        <authorList>
            <consortium name="DOE Joint Genome Institute"/>
            <consortium name="Mycorrhizal Genomics Consortium"/>
            <person name="Kohler A."/>
            <person name="Kuo A."/>
            <person name="Nagy L.G."/>
            <person name="Floudas D."/>
            <person name="Copeland A."/>
            <person name="Barry K.W."/>
            <person name="Cichocki N."/>
            <person name="Veneault-Fourrey C."/>
            <person name="LaButti K."/>
            <person name="Lindquist E.A."/>
            <person name="Lipzen A."/>
            <person name="Lundell T."/>
            <person name="Morin E."/>
            <person name="Murat C."/>
            <person name="Riley R."/>
            <person name="Ohm R."/>
            <person name="Sun H."/>
            <person name="Tunlid A."/>
            <person name="Henrissat B."/>
            <person name="Grigoriev I.V."/>
            <person name="Hibbett D.S."/>
            <person name="Martin F."/>
        </authorList>
    </citation>
    <scope>NUCLEOTIDE SEQUENCE [LARGE SCALE GENOMIC DNA]</scope>
    <source>
        <strain evidence="4 5">FD-317 M1</strain>
    </source>
</reference>
<feature type="compositionally biased region" description="Polar residues" evidence="1">
    <location>
        <begin position="261"/>
        <end position="270"/>
    </location>
</feature>
<dbReference type="Proteomes" id="UP000053593">
    <property type="component" value="Unassembled WGS sequence"/>
</dbReference>
<dbReference type="HOGENOM" id="CLU_046025_5_0_1"/>
<protein>
    <recommendedName>
        <fullName evidence="3">DUF6534 domain-containing protein</fullName>
    </recommendedName>
</protein>
<name>A0A0D0CQB3_9AGAR</name>
<feature type="transmembrane region" description="Helical" evidence="2">
    <location>
        <begin position="143"/>
        <end position="167"/>
    </location>
</feature>
<dbReference type="PANTHER" id="PTHR40465">
    <property type="entry name" value="CHROMOSOME 1, WHOLE GENOME SHOTGUN SEQUENCE"/>
    <property type="match status" value="1"/>
</dbReference>
<dbReference type="PANTHER" id="PTHR40465:SF1">
    <property type="entry name" value="DUF6534 DOMAIN-CONTAINING PROTEIN"/>
    <property type="match status" value="1"/>
</dbReference>
<keyword evidence="2" id="KW-0812">Transmembrane</keyword>
<evidence type="ECO:0000256" key="1">
    <source>
        <dbReference type="SAM" id="MobiDB-lite"/>
    </source>
</evidence>
<feature type="domain" description="DUF6534" evidence="3">
    <location>
        <begin position="127"/>
        <end position="205"/>
    </location>
</feature>
<dbReference type="InterPro" id="IPR045339">
    <property type="entry name" value="DUF6534"/>
</dbReference>
<feature type="compositionally biased region" description="Polar residues" evidence="1">
    <location>
        <begin position="230"/>
        <end position="244"/>
    </location>
</feature>
<feature type="region of interest" description="Disordered" evidence="1">
    <location>
        <begin position="230"/>
        <end position="270"/>
    </location>
</feature>
<feature type="transmembrane region" description="Helical" evidence="2">
    <location>
        <begin position="111"/>
        <end position="131"/>
    </location>
</feature>
<proteinExistence type="predicted"/>
<dbReference type="Pfam" id="PF20152">
    <property type="entry name" value="DUF6534"/>
    <property type="match status" value="1"/>
</dbReference>
<keyword evidence="2" id="KW-0472">Membrane</keyword>
<organism evidence="4 5">
    <name type="scientific">Collybiopsis luxurians FD-317 M1</name>
    <dbReference type="NCBI Taxonomy" id="944289"/>
    <lineage>
        <taxon>Eukaryota</taxon>
        <taxon>Fungi</taxon>
        <taxon>Dikarya</taxon>
        <taxon>Basidiomycota</taxon>
        <taxon>Agaricomycotina</taxon>
        <taxon>Agaricomycetes</taxon>
        <taxon>Agaricomycetidae</taxon>
        <taxon>Agaricales</taxon>
        <taxon>Marasmiineae</taxon>
        <taxon>Omphalotaceae</taxon>
        <taxon>Collybiopsis</taxon>
        <taxon>Collybiopsis luxurians</taxon>
    </lineage>
</organism>
<sequence length="270" mass="29712">MSSLGDSSAEESIVANTFGAALIGAVVAAMLYGLTTLQTYFYFMNYPGDKIQLKILVWALWLIDSLHTALGTSPSTSHLTKSFDSLAVTYCVYFYLVMNFMNPSGLANINWAFNITVLLNLILVVVVQIFFIRQIFTITRGLFRVISAVVIGFTVAGHFCFGIATIIEVTLFATLPQSLWWLALDFPIGKLYTNSLLASLNSRRSLQRQMGAGDWTYNLNSNELSGIHFQQDQDTVETRPSSEASHPEVLQTANGPAPQKASGSEMTLLV</sequence>
<evidence type="ECO:0000259" key="3">
    <source>
        <dbReference type="Pfam" id="PF20152"/>
    </source>
</evidence>
<evidence type="ECO:0000313" key="5">
    <source>
        <dbReference type="Proteomes" id="UP000053593"/>
    </source>
</evidence>
<dbReference type="AlphaFoldDB" id="A0A0D0CQB3"/>
<gene>
    <name evidence="4" type="ORF">GYMLUDRAFT_243863</name>
</gene>
<keyword evidence="5" id="KW-1185">Reference proteome</keyword>
<evidence type="ECO:0000256" key="2">
    <source>
        <dbReference type="SAM" id="Phobius"/>
    </source>
</evidence>
<dbReference type="EMBL" id="KN834772">
    <property type="protein sequence ID" value="KIK61212.1"/>
    <property type="molecule type" value="Genomic_DNA"/>
</dbReference>